<accession>A0A2U1MQ82</accession>
<dbReference type="EMBL" id="PKPP01004639">
    <property type="protein sequence ID" value="PWA63431.1"/>
    <property type="molecule type" value="Genomic_DNA"/>
</dbReference>
<evidence type="ECO:0000313" key="2">
    <source>
        <dbReference type="Proteomes" id="UP000245207"/>
    </source>
</evidence>
<gene>
    <name evidence="1" type="ORF">CTI12_AA355740</name>
</gene>
<sequence>MKRMKVDAELIETKSKLKYCKVKLKELQGTLFQRESELHGCRDTITDRDRFIKKTIDDITSFFQHDFERLTRRFLGSGEFHQALAGVSYMAVSAGFAHGLCMYHSDDDILMITQKVSHFVPGTEKKLDEVVAALPNEAFPFFYKVSQHAGDALSDITQVEPDVVAPSYQIPSATVIPSGVSSVATSTVPSTTVAPAGVSSVVTSIVPSVIVTPSGVSSVVTSTPKTFGYTSIPEHLKNKKASSTSRDSFGSLTQF</sequence>
<comment type="caution">
    <text evidence="1">The sequence shown here is derived from an EMBL/GenBank/DDBJ whole genome shotgun (WGS) entry which is preliminary data.</text>
</comment>
<dbReference type="Proteomes" id="UP000245207">
    <property type="component" value="Unassembled WGS sequence"/>
</dbReference>
<keyword evidence="2" id="KW-1185">Reference proteome</keyword>
<organism evidence="1 2">
    <name type="scientific">Artemisia annua</name>
    <name type="common">Sweet wormwood</name>
    <dbReference type="NCBI Taxonomy" id="35608"/>
    <lineage>
        <taxon>Eukaryota</taxon>
        <taxon>Viridiplantae</taxon>
        <taxon>Streptophyta</taxon>
        <taxon>Embryophyta</taxon>
        <taxon>Tracheophyta</taxon>
        <taxon>Spermatophyta</taxon>
        <taxon>Magnoliopsida</taxon>
        <taxon>eudicotyledons</taxon>
        <taxon>Gunneridae</taxon>
        <taxon>Pentapetalae</taxon>
        <taxon>asterids</taxon>
        <taxon>campanulids</taxon>
        <taxon>Asterales</taxon>
        <taxon>Asteraceae</taxon>
        <taxon>Asteroideae</taxon>
        <taxon>Anthemideae</taxon>
        <taxon>Artemisiinae</taxon>
        <taxon>Artemisia</taxon>
    </lineage>
</organism>
<reference evidence="1 2" key="1">
    <citation type="journal article" date="2018" name="Mol. Plant">
        <title>The genome of Artemisia annua provides insight into the evolution of Asteraceae family and artemisinin biosynthesis.</title>
        <authorList>
            <person name="Shen Q."/>
            <person name="Zhang L."/>
            <person name="Liao Z."/>
            <person name="Wang S."/>
            <person name="Yan T."/>
            <person name="Shi P."/>
            <person name="Liu M."/>
            <person name="Fu X."/>
            <person name="Pan Q."/>
            <person name="Wang Y."/>
            <person name="Lv Z."/>
            <person name="Lu X."/>
            <person name="Zhang F."/>
            <person name="Jiang W."/>
            <person name="Ma Y."/>
            <person name="Chen M."/>
            <person name="Hao X."/>
            <person name="Li L."/>
            <person name="Tang Y."/>
            <person name="Lv G."/>
            <person name="Zhou Y."/>
            <person name="Sun X."/>
            <person name="Brodelius P.E."/>
            <person name="Rose J.K.C."/>
            <person name="Tang K."/>
        </authorList>
    </citation>
    <scope>NUCLEOTIDE SEQUENCE [LARGE SCALE GENOMIC DNA]</scope>
    <source>
        <strain evidence="2">cv. Huhao1</strain>
        <tissue evidence="1">Leaf</tissue>
    </source>
</reference>
<name>A0A2U1MQ82_ARTAN</name>
<dbReference type="AlphaFoldDB" id="A0A2U1MQ82"/>
<proteinExistence type="predicted"/>
<evidence type="ECO:0000313" key="1">
    <source>
        <dbReference type="EMBL" id="PWA63431.1"/>
    </source>
</evidence>
<protein>
    <submittedName>
        <fullName evidence="1">Uncharacterized protein</fullName>
    </submittedName>
</protein>